<reference evidence="6 7" key="1">
    <citation type="submission" date="2019-05" db="EMBL/GenBank/DDBJ databases">
        <authorList>
            <person name="Narsing Rao M.P."/>
            <person name="Li W.J."/>
        </authorList>
    </citation>
    <scope>NUCLEOTIDE SEQUENCE [LARGE SCALE GENOMIC DNA]</scope>
    <source>
        <strain evidence="6 7">SYSU_K30003</strain>
    </source>
</reference>
<sequence>MLRMRNIGRIAAGLLLVAALAGCGSVGEGAAPDASPPPVETTAPAPVAPPEGDADPGEAGPAQPPQSAPQPKPDPAPEAEAPPVEKDYYMDGSYILRPKDESADPKKVVLLTFDDGPKDEATLTSMLDTLERHQAKAIFFLNGYRAEKKPELVKLIHERGQTIGNHGWDHIDLKKETQERMEKQIDDVQALVRDIVGEAPAFFRPPFGSGGDAVKKKAKDAGMLYMTWSNGSRDWEKGYDEPRKVIDSVLEQLHPGSNILMHELAWTEEALDELLTELERREYGFLDPDRIDPDYSKN</sequence>
<dbReference type="SUPFAM" id="SSF88713">
    <property type="entry name" value="Glycoside hydrolase/deacetylase"/>
    <property type="match status" value="1"/>
</dbReference>
<dbReference type="OrthoDB" id="9806342at2"/>
<dbReference type="InterPro" id="IPR002509">
    <property type="entry name" value="NODB_dom"/>
</dbReference>
<dbReference type="GO" id="GO:0016020">
    <property type="term" value="C:membrane"/>
    <property type="evidence" value="ECO:0007669"/>
    <property type="project" value="TreeGrafter"/>
</dbReference>
<feature type="domain" description="NodB homology" evidence="5">
    <location>
        <begin position="107"/>
        <end position="286"/>
    </location>
</feature>
<feature type="compositionally biased region" description="Pro residues" evidence="3">
    <location>
        <begin position="62"/>
        <end position="76"/>
    </location>
</feature>
<keyword evidence="4" id="KW-0732">Signal</keyword>
<keyword evidence="7" id="KW-1185">Reference proteome</keyword>
<keyword evidence="2" id="KW-0378">Hydrolase</keyword>
<dbReference type="EMBL" id="VCIW01000003">
    <property type="protein sequence ID" value="TLS53065.1"/>
    <property type="molecule type" value="Genomic_DNA"/>
</dbReference>
<dbReference type="PANTHER" id="PTHR10587:SF133">
    <property type="entry name" value="CHITIN DEACETYLASE 1-RELATED"/>
    <property type="match status" value="1"/>
</dbReference>
<organism evidence="6 7">
    <name type="scientific">Paenibacillus antri</name>
    <dbReference type="NCBI Taxonomy" id="2582848"/>
    <lineage>
        <taxon>Bacteria</taxon>
        <taxon>Bacillati</taxon>
        <taxon>Bacillota</taxon>
        <taxon>Bacilli</taxon>
        <taxon>Bacillales</taxon>
        <taxon>Paenibacillaceae</taxon>
        <taxon>Paenibacillus</taxon>
    </lineage>
</organism>
<evidence type="ECO:0000256" key="1">
    <source>
        <dbReference type="ARBA" id="ARBA00022723"/>
    </source>
</evidence>
<dbReference type="Proteomes" id="UP000309676">
    <property type="component" value="Unassembled WGS sequence"/>
</dbReference>
<feature type="chain" id="PRO_5024353076" evidence="4">
    <location>
        <begin position="31"/>
        <end position="298"/>
    </location>
</feature>
<gene>
    <name evidence="6" type="ORF">FE782_06770</name>
</gene>
<dbReference type="CDD" id="cd10917">
    <property type="entry name" value="CE4_NodB_like_6s_7s"/>
    <property type="match status" value="1"/>
</dbReference>
<dbReference type="AlphaFoldDB" id="A0A5R9GMB1"/>
<dbReference type="Pfam" id="PF01522">
    <property type="entry name" value="Polysacc_deac_1"/>
    <property type="match status" value="1"/>
</dbReference>
<proteinExistence type="predicted"/>
<dbReference type="Gene3D" id="3.20.20.370">
    <property type="entry name" value="Glycoside hydrolase/deacetylase"/>
    <property type="match status" value="1"/>
</dbReference>
<comment type="caution">
    <text evidence="6">The sequence shown here is derived from an EMBL/GenBank/DDBJ whole genome shotgun (WGS) entry which is preliminary data.</text>
</comment>
<dbReference type="GO" id="GO:0016810">
    <property type="term" value="F:hydrolase activity, acting on carbon-nitrogen (but not peptide) bonds"/>
    <property type="evidence" value="ECO:0007669"/>
    <property type="project" value="InterPro"/>
</dbReference>
<evidence type="ECO:0000259" key="5">
    <source>
        <dbReference type="PROSITE" id="PS51677"/>
    </source>
</evidence>
<name>A0A5R9GMB1_9BACL</name>
<feature type="region of interest" description="Disordered" evidence="3">
    <location>
        <begin position="28"/>
        <end position="85"/>
    </location>
</feature>
<dbReference type="PANTHER" id="PTHR10587">
    <property type="entry name" value="GLYCOSYL TRANSFERASE-RELATED"/>
    <property type="match status" value="1"/>
</dbReference>
<evidence type="ECO:0000256" key="2">
    <source>
        <dbReference type="ARBA" id="ARBA00022801"/>
    </source>
</evidence>
<dbReference type="GO" id="GO:0005975">
    <property type="term" value="P:carbohydrate metabolic process"/>
    <property type="evidence" value="ECO:0007669"/>
    <property type="project" value="InterPro"/>
</dbReference>
<protein>
    <submittedName>
        <fullName evidence="6">Polysaccharide deacetylase family protein</fullName>
    </submittedName>
</protein>
<dbReference type="InterPro" id="IPR011330">
    <property type="entry name" value="Glyco_hydro/deAcase_b/a-brl"/>
</dbReference>
<dbReference type="PROSITE" id="PS51677">
    <property type="entry name" value="NODB"/>
    <property type="match status" value="1"/>
</dbReference>
<dbReference type="PROSITE" id="PS51257">
    <property type="entry name" value="PROKAR_LIPOPROTEIN"/>
    <property type="match status" value="1"/>
</dbReference>
<keyword evidence="1" id="KW-0479">Metal-binding</keyword>
<dbReference type="InterPro" id="IPR050248">
    <property type="entry name" value="Polysacc_deacetylase_ArnD"/>
</dbReference>
<evidence type="ECO:0000256" key="3">
    <source>
        <dbReference type="SAM" id="MobiDB-lite"/>
    </source>
</evidence>
<accession>A0A5R9GMB1</accession>
<evidence type="ECO:0000313" key="7">
    <source>
        <dbReference type="Proteomes" id="UP000309676"/>
    </source>
</evidence>
<feature type="signal peptide" evidence="4">
    <location>
        <begin position="1"/>
        <end position="30"/>
    </location>
</feature>
<dbReference type="GO" id="GO:0046872">
    <property type="term" value="F:metal ion binding"/>
    <property type="evidence" value="ECO:0007669"/>
    <property type="project" value="UniProtKB-KW"/>
</dbReference>
<evidence type="ECO:0000313" key="6">
    <source>
        <dbReference type="EMBL" id="TLS53065.1"/>
    </source>
</evidence>
<evidence type="ECO:0000256" key="4">
    <source>
        <dbReference type="SAM" id="SignalP"/>
    </source>
</evidence>